<dbReference type="RefSeq" id="XP_007410974.1">
    <property type="nucleotide sequence ID" value="XM_007410912.1"/>
</dbReference>
<feature type="compositionally biased region" description="Basic and acidic residues" evidence="1">
    <location>
        <begin position="55"/>
        <end position="64"/>
    </location>
</feature>
<gene>
    <name evidence="2" type="ORF">MELLADRAFT_87626</name>
</gene>
<keyword evidence="3" id="KW-1185">Reference proteome</keyword>
<name>F4RP41_MELLP</name>
<dbReference type="InParanoid" id="F4RP41"/>
<dbReference type="KEGG" id="mlr:MELLADRAFT_87626"/>
<reference evidence="3" key="1">
    <citation type="journal article" date="2011" name="Proc. Natl. Acad. Sci. U.S.A.">
        <title>Obligate biotrophy features unraveled by the genomic analysis of rust fungi.</title>
        <authorList>
            <person name="Duplessis S."/>
            <person name="Cuomo C.A."/>
            <person name="Lin Y.-C."/>
            <person name="Aerts A."/>
            <person name="Tisserant E."/>
            <person name="Veneault-Fourrey C."/>
            <person name="Joly D.L."/>
            <person name="Hacquard S."/>
            <person name="Amselem J."/>
            <person name="Cantarel B.L."/>
            <person name="Chiu R."/>
            <person name="Coutinho P.M."/>
            <person name="Feau N."/>
            <person name="Field M."/>
            <person name="Frey P."/>
            <person name="Gelhaye E."/>
            <person name="Goldberg J."/>
            <person name="Grabherr M.G."/>
            <person name="Kodira C.D."/>
            <person name="Kohler A."/>
            <person name="Kuees U."/>
            <person name="Lindquist E.A."/>
            <person name="Lucas S.M."/>
            <person name="Mago R."/>
            <person name="Mauceli E."/>
            <person name="Morin E."/>
            <person name="Murat C."/>
            <person name="Pangilinan J.L."/>
            <person name="Park R."/>
            <person name="Pearson M."/>
            <person name="Quesneville H."/>
            <person name="Rouhier N."/>
            <person name="Sakthikumar S."/>
            <person name="Salamov A.A."/>
            <person name="Schmutz J."/>
            <person name="Selles B."/>
            <person name="Shapiro H."/>
            <person name="Tanguay P."/>
            <person name="Tuskan G.A."/>
            <person name="Henrissat B."/>
            <person name="Van de Peer Y."/>
            <person name="Rouze P."/>
            <person name="Ellis J.G."/>
            <person name="Dodds P.N."/>
            <person name="Schein J.E."/>
            <person name="Zhong S."/>
            <person name="Hamelin R.C."/>
            <person name="Grigoriev I.V."/>
            <person name="Szabo L.J."/>
            <person name="Martin F."/>
        </authorList>
    </citation>
    <scope>NUCLEOTIDE SEQUENCE [LARGE SCALE GENOMIC DNA]</scope>
    <source>
        <strain evidence="3">98AG31 / pathotype 3-4-7</strain>
    </source>
</reference>
<dbReference type="GeneID" id="18934582"/>
<dbReference type="HOGENOM" id="CLU_056210_0_0_1"/>
<feature type="compositionally biased region" description="Polar residues" evidence="1">
    <location>
        <begin position="13"/>
        <end position="24"/>
    </location>
</feature>
<dbReference type="EMBL" id="GL883111">
    <property type="protein sequence ID" value="EGG05918.1"/>
    <property type="molecule type" value="Genomic_DNA"/>
</dbReference>
<protein>
    <submittedName>
        <fullName evidence="2">Uncharacterized protein</fullName>
    </submittedName>
</protein>
<evidence type="ECO:0000256" key="1">
    <source>
        <dbReference type="SAM" id="MobiDB-lite"/>
    </source>
</evidence>
<dbReference type="Proteomes" id="UP000001072">
    <property type="component" value="Unassembled WGS sequence"/>
</dbReference>
<dbReference type="OrthoDB" id="10370119at2759"/>
<dbReference type="STRING" id="747676.F4RP41"/>
<accession>F4RP41</accession>
<feature type="region of interest" description="Disordered" evidence="1">
    <location>
        <begin position="1"/>
        <end position="80"/>
    </location>
</feature>
<evidence type="ECO:0000313" key="2">
    <source>
        <dbReference type="EMBL" id="EGG05918.1"/>
    </source>
</evidence>
<proteinExistence type="predicted"/>
<evidence type="ECO:0000313" key="3">
    <source>
        <dbReference type="Proteomes" id="UP000001072"/>
    </source>
</evidence>
<sequence>MIESLPSSLRFVGSSTSQRNPNNNRNEDGRDHSNSPNHMQIDPQRTPDSPSSSDRAPHSDDTNKNRFQTAQPGIPSTHLPMAPAARAQWNQLADIFELDSKYRAEALRISSITGTENQYHTLVCLLQKTRQDMDNVASQLRSAAGWKPAADLGTRLTKIIRETLQDHTIESYTLKVDSNKKPIARSFDKKAMNAIMKQSDSWKLENLPSDFGTSLTDLKKHEAFMKFFGAKIRHVRDDFRVVLLTNILVPHAKVNEPLQPVPKLSELQLLASLNLFAVSHLLVMQLHRTSLIMEHVTKEINTTLDSKAQARFAYLAVKYHFASQEERKLRPGQSHWAWADHQLATLRGENRNDTRAYRRAFDTIILATDQGFFDGKKTIDKIKADEKFRIPTDADISQAIDFMSSNTN</sequence>
<dbReference type="AlphaFoldDB" id="F4RP41"/>
<dbReference type="VEuPathDB" id="FungiDB:MELLADRAFT_87626"/>
<organism evidence="3">
    <name type="scientific">Melampsora larici-populina (strain 98AG31 / pathotype 3-4-7)</name>
    <name type="common">Poplar leaf rust fungus</name>
    <dbReference type="NCBI Taxonomy" id="747676"/>
    <lineage>
        <taxon>Eukaryota</taxon>
        <taxon>Fungi</taxon>
        <taxon>Dikarya</taxon>
        <taxon>Basidiomycota</taxon>
        <taxon>Pucciniomycotina</taxon>
        <taxon>Pucciniomycetes</taxon>
        <taxon>Pucciniales</taxon>
        <taxon>Melampsoraceae</taxon>
        <taxon>Melampsora</taxon>
    </lineage>
</organism>